<dbReference type="PATRIC" id="fig|363754.4.peg.4321"/>
<evidence type="ECO:0000256" key="2">
    <source>
        <dbReference type="ARBA" id="ARBA00008520"/>
    </source>
</evidence>
<dbReference type="GO" id="GO:0042597">
    <property type="term" value="C:periplasmic space"/>
    <property type="evidence" value="ECO:0007669"/>
    <property type="project" value="UniProtKB-SubCell"/>
</dbReference>
<comment type="subcellular location">
    <subcellularLocation>
        <location evidence="1">Periplasm</location>
    </subcellularLocation>
</comment>
<keyword evidence="5" id="KW-0574">Periplasm</keyword>
<gene>
    <name evidence="6" type="ORF">RHSP_65585</name>
</gene>
<sequence length="441" mass="47818">MPERVRPPEEGLWITARNGRCTMLRKLFLTLAIAASALAINGVAWADITILVPSGSEGDGLRAAANDYAKMKGTKVEAVQAPYANVFEQGANAGATKSGVFDIILMDDPWIPFFAENGHLEDLTAFFKKAGMAGPDSDFLSKSLAVCRNPYNTGPYVCLPYVGNAQMFFYDAAKFKQAGVDVPKTWDDVLKAGKMLTKSGGGRYYGYVFRGGQGNPVVADFMPIFWSYGADMFNADRTKVTIDTPEGAAAMKTFMALRDISPKGVESYNANEVGTALAAGTAASSINWPNWVATFEDPSQSKMVGKISYSPIPAGTKPGSSEIGHWTMGIMSASKNKQEAFDFMIWATSREQMKISAERGNPPVRTSVFTDPELTSQQKFRHYPVLMTAIQASTPRPRHPKWPEIENAFGIELSKAVAGTITPEEALKNAQAAVQQITGLK</sequence>
<dbReference type="STRING" id="363754.RHSP_65585"/>
<dbReference type="InterPro" id="IPR050490">
    <property type="entry name" value="Bact_solute-bd_prot1"/>
</dbReference>
<comment type="similarity">
    <text evidence="2">Belongs to the bacterial solute-binding protein 1 family.</text>
</comment>
<dbReference type="Pfam" id="PF01547">
    <property type="entry name" value="SBP_bac_1"/>
    <property type="match status" value="1"/>
</dbReference>
<proteinExistence type="inferred from homology"/>
<dbReference type="CDD" id="cd14750">
    <property type="entry name" value="PBP2_TMBP"/>
    <property type="match status" value="1"/>
</dbReference>
<dbReference type="AlphaFoldDB" id="N6V4S5"/>
<dbReference type="Proteomes" id="UP000012429">
    <property type="component" value="Unassembled WGS sequence"/>
</dbReference>
<protein>
    <submittedName>
        <fullName evidence="6">Extracellular solute-binding protein, family 1</fullName>
    </submittedName>
</protein>
<dbReference type="SUPFAM" id="SSF53850">
    <property type="entry name" value="Periplasmic binding protein-like II"/>
    <property type="match status" value="1"/>
</dbReference>
<evidence type="ECO:0000256" key="3">
    <source>
        <dbReference type="ARBA" id="ARBA00022448"/>
    </source>
</evidence>
<accession>N6V4S5</accession>
<evidence type="ECO:0000256" key="1">
    <source>
        <dbReference type="ARBA" id="ARBA00004418"/>
    </source>
</evidence>
<dbReference type="EMBL" id="AQHN01000076">
    <property type="protein sequence ID" value="ENN86022.1"/>
    <property type="molecule type" value="Genomic_DNA"/>
</dbReference>
<organism evidence="6 7">
    <name type="scientific">Rhizobium freirei PRF 81</name>
    <dbReference type="NCBI Taxonomy" id="363754"/>
    <lineage>
        <taxon>Bacteria</taxon>
        <taxon>Pseudomonadati</taxon>
        <taxon>Pseudomonadota</taxon>
        <taxon>Alphaproteobacteria</taxon>
        <taxon>Hyphomicrobiales</taxon>
        <taxon>Rhizobiaceae</taxon>
        <taxon>Rhizobium/Agrobacterium group</taxon>
        <taxon>Rhizobium</taxon>
    </lineage>
</organism>
<evidence type="ECO:0000313" key="7">
    <source>
        <dbReference type="Proteomes" id="UP000012429"/>
    </source>
</evidence>
<evidence type="ECO:0000256" key="4">
    <source>
        <dbReference type="ARBA" id="ARBA00022729"/>
    </source>
</evidence>
<comment type="caution">
    <text evidence="6">The sequence shown here is derived from an EMBL/GenBank/DDBJ whole genome shotgun (WGS) entry which is preliminary data.</text>
</comment>
<keyword evidence="3" id="KW-0813">Transport</keyword>
<evidence type="ECO:0000256" key="5">
    <source>
        <dbReference type="ARBA" id="ARBA00022764"/>
    </source>
</evidence>
<keyword evidence="7" id="KW-1185">Reference proteome</keyword>
<dbReference type="Gene3D" id="3.40.190.10">
    <property type="entry name" value="Periplasmic binding protein-like II"/>
    <property type="match status" value="2"/>
</dbReference>
<keyword evidence="4" id="KW-0732">Signal</keyword>
<dbReference type="PANTHER" id="PTHR43649:SF34">
    <property type="entry name" value="ABC TRANSPORTER PERIPLASMIC-BINDING PROTEIN YCJN-RELATED"/>
    <property type="match status" value="1"/>
</dbReference>
<reference evidence="6 7" key="1">
    <citation type="journal article" date="2012" name="BMC Genomics">
        <title>Genomic basis of broad host range and environmental adaptability of Rhizobium tropici CIAT 899 and Rhizobium sp. PRF 81 which are used in inoculants for common bean (Phaseolus vulgaris L.).</title>
        <authorList>
            <person name="Ormeno-Orrillo E."/>
            <person name="Menna P."/>
            <person name="Almeida L.G."/>
            <person name="Ollero F.J."/>
            <person name="Nicolas M.F."/>
            <person name="Pains Rodrigues E."/>
            <person name="Shigueyoshi Nakatani A."/>
            <person name="Silva Batista J.S."/>
            <person name="Oliveira Chueire L.M."/>
            <person name="Souza R.C."/>
            <person name="Ribeiro Vasconcelos A.T."/>
            <person name="Megias M."/>
            <person name="Hungria M."/>
            <person name="Martinez-Romero E."/>
        </authorList>
    </citation>
    <scope>NUCLEOTIDE SEQUENCE [LARGE SCALE GENOMIC DNA]</scope>
    <source>
        <strain evidence="6 7">PRF 81</strain>
    </source>
</reference>
<dbReference type="PANTHER" id="PTHR43649">
    <property type="entry name" value="ARABINOSE-BINDING PROTEIN-RELATED"/>
    <property type="match status" value="1"/>
</dbReference>
<dbReference type="InterPro" id="IPR006059">
    <property type="entry name" value="SBP"/>
</dbReference>
<name>N6V4S5_9HYPH</name>
<evidence type="ECO:0000313" key="6">
    <source>
        <dbReference type="EMBL" id="ENN86022.1"/>
    </source>
</evidence>